<feature type="transmembrane region" description="Helical" evidence="1">
    <location>
        <begin position="50"/>
        <end position="73"/>
    </location>
</feature>
<keyword evidence="1" id="KW-1133">Transmembrane helix</keyword>
<dbReference type="RefSeq" id="WP_344346450.1">
    <property type="nucleotide sequence ID" value="NZ_BAAASM010000003.1"/>
</dbReference>
<name>A0ABW0WNL1_STRNO</name>
<protein>
    <submittedName>
        <fullName evidence="2">Uncharacterized protein</fullName>
    </submittedName>
</protein>
<comment type="caution">
    <text evidence="2">The sequence shown here is derived from an EMBL/GenBank/DDBJ whole genome shotgun (WGS) entry which is preliminary data.</text>
</comment>
<reference evidence="3" key="1">
    <citation type="journal article" date="2019" name="Int. J. Syst. Evol. Microbiol.">
        <title>The Global Catalogue of Microorganisms (GCM) 10K type strain sequencing project: providing services to taxonomists for standard genome sequencing and annotation.</title>
        <authorList>
            <consortium name="The Broad Institute Genomics Platform"/>
            <consortium name="The Broad Institute Genome Sequencing Center for Infectious Disease"/>
            <person name="Wu L."/>
            <person name="Ma J."/>
        </authorList>
    </citation>
    <scope>NUCLEOTIDE SEQUENCE [LARGE SCALE GENOMIC DNA]</scope>
    <source>
        <strain evidence="3">KCTC 5701</strain>
    </source>
</reference>
<organism evidence="2 3">
    <name type="scientific">Streptomyces nogalater</name>
    <dbReference type="NCBI Taxonomy" id="38314"/>
    <lineage>
        <taxon>Bacteria</taxon>
        <taxon>Bacillati</taxon>
        <taxon>Actinomycetota</taxon>
        <taxon>Actinomycetes</taxon>
        <taxon>Kitasatosporales</taxon>
        <taxon>Streptomycetaceae</taxon>
        <taxon>Streptomyces</taxon>
    </lineage>
</organism>
<gene>
    <name evidence="2" type="ORF">ACFP3J_28310</name>
</gene>
<evidence type="ECO:0000256" key="1">
    <source>
        <dbReference type="SAM" id="Phobius"/>
    </source>
</evidence>
<keyword evidence="1" id="KW-0472">Membrane</keyword>
<proteinExistence type="predicted"/>
<accession>A0ABW0WNL1</accession>
<dbReference type="Proteomes" id="UP001596065">
    <property type="component" value="Unassembled WGS sequence"/>
</dbReference>
<evidence type="ECO:0000313" key="2">
    <source>
        <dbReference type="EMBL" id="MFC5659363.1"/>
    </source>
</evidence>
<evidence type="ECO:0000313" key="3">
    <source>
        <dbReference type="Proteomes" id="UP001596065"/>
    </source>
</evidence>
<keyword evidence="1" id="KW-0812">Transmembrane</keyword>
<sequence length="77" mass="7925">MDALNELNVLGLALSAVLVAMACVKADRVRSWRASINPSAPNLPGSAFVAARTLFLGLAAVGVYTAVQGFGVFDDSS</sequence>
<keyword evidence="3" id="KW-1185">Reference proteome</keyword>
<dbReference type="EMBL" id="JBHSOE010000062">
    <property type="protein sequence ID" value="MFC5659363.1"/>
    <property type="molecule type" value="Genomic_DNA"/>
</dbReference>